<accession>A0A6G1JI68</accession>
<keyword evidence="1" id="KW-0808">Transferase</keyword>
<keyword evidence="12" id="KW-1185">Reference proteome</keyword>
<evidence type="ECO:0000256" key="5">
    <source>
        <dbReference type="ARBA" id="ARBA00022786"/>
    </source>
</evidence>
<evidence type="ECO:0000313" key="11">
    <source>
        <dbReference type="EMBL" id="KAF2689843.1"/>
    </source>
</evidence>
<dbReference type="InterPro" id="IPR013083">
    <property type="entry name" value="Znf_RING/FYVE/PHD"/>
</dbReference>
<dbReference type="Gene3D" id="3.30.40.10">
    <property type="entry name" value="Zinc/RING finger domain, C3HC4 (zinc finger)"/>
    <property type="match status" value="1"/>
</dbReference>
<dbReference type="Pfam" id="PF22191">
    <property type="entry name" value="IBR_1"/>
    <property type="match status" value="1"/>
</dbReference>
<evidence type="ECO:0000256" key="1">
    <source>
        <dbReference type="ARBA" id="ARBA00022679"/>
    </source>
</evidence>
<evidence type="ECO:0000256" key="8">
    <source>
        <dbReference type="SAM" id="MobiDB-lite"/>
    </source>
</evidence>
<dbReference type="Gene3D" id="3.40.50.410">
    <property type="entry name" value="von Willebrand factor, type A domain"/>
    <property type="match status" value="1"/>
</dbReference>
<dbReference type="InterPro" id="IPR052969">
    <property type="entry name" value="Thr-specific_kinase-like"/>
</dbReference>
<protein>
    <recommendedName>
        <fullName evidence="13">RING-type domain-containing protein</fullName>
    </recommendedName>
</protein>
<evidence type="ECO:0000256" key="6">
    <source>
        <dbReference type="ARBA" id="ARBA00022833"/>
    </source>
</evidence>
<evidence type="ECO:0008006" key="13">
    <source>
        <dbReference type="Google" id="ProtNLM"/>
    </source>
</evidence>
<keyword evidence="2" id="KW-0479">Metal-binding</keyword>
<dbReference type="InterPro" id="IPR001841">
    <property type="entry name" value="Znf_RING"/>
</dbReference>
<proteinExistence type="predicted"/>
<evidence type="ECO:0000256" key="2">
    <source>
        <dbReference type="ARBA" id="ARBA00022723"/>
    </source>
</evidence>
<evidence type="ECO:0000259" key="9">
    <source>
        <dbReference type="PROSITE" id="PS50089"/>
    </source>
</evidence>
<dbReference type="AlphaFoldDB" id="A0A6G1JI68"/>
<keyword evidence="6" id="KW-0862">Zinc</keyword>
<keyword evidence="3" id="KW-0677">Repeat</keyword>
<organism evidence="11 12">
    <name type="scientific">Lentithecium fluviatile CBS 122367</name>
    <dbReference type="NCBI Taxonomy" id="1168545"/>
    <lineage>
        <taxon>Eukaryota</taxon>
        <taxon>Fungi</taxon>
        <taxon>Dikarya</taxon>
        <taxon>Ascomycota</taxon>
        <taxon>Pezizomycotina</taxon>
        <taxon>Dothideomycetes</taxon>
        <taxon>Pleosporomycetidae</taxon>
        <taxon>Pleosporales</taxon>
        <taxon>Massarineae</taxon>
        <taxon>Lentitheciaceae</taxon>
        <taxon>Lentithecium</taxon>
    </lineage>
</organism>
<dbReference type="SUPFAM" id="SSF57850">
    <property type="entry name" value="RING/U-box"/>
    <property type="match status" value="2"/>
</dbReference>
<sequence length="1112" mass="124701">MATNETSEVYDLLILVDATYSMFSYLESLKTSLPKVIALSKLTNSFARIGLIAYRDYTEADREKDGLIEWSGWYNGNSAEDGADETITADNLMAVAASLEPIGGGDYPEATKSGLAHAYSVMREDATTIVLLYTDAPPHCWMVADKDRGSNYFAEQAALSDENSFGGAGPYFKDWVSASKRLYHGPRKVHVFCFLDEGLGTHVLNCGYYTYLSTVTRGACLYLTDDKPNSIAQVTVDVLLAWMGAEKPGPDKVTIPAKLVRYKGGEGIRKMKDEKDIVANPYFWACDEISGKSSSLRSDAVLKKYLPKKKTPVANFAKRYAQDEQYKTLVVEQLKSIIETDVTSMALNPVFGTLWRAVCNDRENPERHELNAAFGLHVDKIKDMDERLRMKSWLEESYDHTADILDALQSIPEVRRFPCVFLDPTVEFRQAKERGEKEDEGDEEDGEANRSITALRRDELLEIGRSCDGRILRRLGKVITQLTYVETAADLPAHIAATTDAEIPKIPVTLASKEHSWKFWKMLLHAVLPGTMLSTRPAVVLAALAIRIGLKPLFEPASALMMFWREKWNDVEVPETWNSSCLGLLLDADAEYRKQMEAVSGTSVGKVQGLLLNSDRELCSQLVAYKLAEANLLTTLTANVGWTPQKTRIPIGPLVICRGCNYPRSVTMMAEKAGGICGLCVADDWTDTEHKKRATHANVAKEDSDSIWWVECGIRTCRAQYVCYNPGDLNVRPKCWYCRIQKGLPEKKRSDDPAPTLECEKCLSKVIWPREWRAAAPSPFNCVACLNKRETIISVNTNATELCKENGQNWLLRNDNNVLKEPFKRSLFHTITSVGPKSFLENVRVLPTIEPEPALTLRSKCVRNQAELKAELESWIQRRTAEKQSCSLCFSEFANARLLSACHRRGCHQRVCYGCLHSWYGLNSAGYIINMAALSCPFCRRAPSAPTIAAYGKGIHAVGDLRAAVEESGQWIHAWCYDCGKAKRLVERECARGAPSSVERWTCEDSERDRDLFNAQAIMRELERPIKNCPGCNAATQKTIGCDHMKCPVRQCKVDWCWACEKRFDQRTIYQHMDKAHGGWYSGGFWDENDGVVELEFDPNVCGTCYRPGCPG</sequence>
<dbReference type="InterPro" id="IPR036465">
    <property type="entry name" value="vWFA_dom_sf"/>
</dbReference>
<evidence type="ECO:0000256" key="7">
    <source>
        <dbReference type="PROSITE-ProRule" id="PRU00175"/>
    </source>
</evidence>
<dbReference type="Gene3D" id="1.20.120.1750">
    <property type="match status" value="1"/>
</dbReference>
<evidence type="ECO:0000256" key="4">
    <source>
        <dbReference type="ARBA" id="ARBA00022771"/>
    </source>
</evidence>
<reference evidence="11" key="1">
    <citation type="journal article" date="2020" name="Stud. Mycol.">
        <title>101 Dothideomycetes genomes: a test case for predicting lifestyles and emergence of pathogens.</title>
        <authorList>
            <person name="Haridas S."/>
            <person name="Albert R."/>
            <person name="Binder M."/>
            <person name="Bloem J."/>
            <person name="Labutti K."/>
            <person name="Salamov A."/>
            <person name="Andreopoulos B."/>
            <person name="Baker S."/>
            <person name="Barry K."/>
            <person name="Bills G."/>
            <person name="Bluhm B."/>
            <person name="Cannon C."/>
            <person name="Castanera R."/>
            <person name="Culley D."/>
            <person name="Daum C."/>
            <person name="Ezra D."/>
            <person name="Gonzalez J."/>
            <person name="Henrissat B."/>
            <person name="Kuo A."/>
            <person name="Liang C."/>
            <person name="Lipzen A."/>
            <person name="Lutzoni F."/>
            <person name="Magnuson J."/>
            <person name="Mondo S."/>
            <person name="Nolan M."/>
            <person name="Ohm R."/>
            <person name="Pangilinan J."/>
            <person name="Park H.-J."/>
            <person name="Ramirez L."/>
            <person name="Alfaro M."/>
            <person name="Sun H."/>
            <person name="Tritt A."/>
            <person name="Yoshinaga Y."/>
            <person name="Zwiers L.-H."/>
            <person name="Turgeon B."/>
            <person name="Goodwin S."/>
            <person name="Spatafora J."/>
            <person name="Crous P."/>
            <person name="Grigoriev I."/>
        </authorList>
    </citation>
    <scope>NUCLEOTIDE SEQUENCE</scope>
    <source>
        <strain evidence="11">CBS 122367</strain>
    </source>
</reference>
<dbReference type="PANTHER" id="PTHR47763">
    <property type="entry name" value="ALPHA-PROTEIN KINASE VWKA"/>
    <property type="match status" value="1"/>
</dbReference>
<dbReference type="InterPro" id="IPR044066">
    <property type="entry name" value="TRIAD_supradom"/>
</dbReference>
<gene>
    <name evidence="11" type="ORF">K458DRAFT_289571</name>
</gene>
<keyword evidence="5" id="KW-0833">Ubl conjugation pathway</keyword>
<dbReference type="EMBL" id="MU005571">
    <property type="protein sequence ID" value="KAF2689843.1"/>
    <property type="molecule type" value="Genomic_DNA"/>
</dbReference>
<feature type="domain" description="RING-type" evidence="9">
    <location>
        <begin position="886"/>
        <end position="940"/>
    </location>
</feature>
<dbReference type="PROSITE" id="PS51873">
    <property type="entry name" value="TRIAD"/>
    <property type="match status" value="1"/>
</dbReference>
<evidence type="ECO:0000259" key="10">
    <source>
        <dbReference type="PROSITE" id="PS51873"/>
    </source>
</evidence>
<dbReference type="OrthoDB" id="10009520at2759"/>
<dbReference type="PROSITE" id="PS50089">
    <property type="entry name" value="ZF_RING_2"/>
    <property type="match status" value="1"/>
</dbReference>
<dbReference type="SUPFAM" id="SSF53300">
    <property type="entry name" value="vWA-like"/>
    <property type="match status" value="1"/>
</dbReference>
<feature type="domain" description="RING-type" evidence="10">
    <location>
        <begin position="882"/>
        <end position="1087"/>
    </location>
</feature>
<dbReference type="Proteomes" id="UP000799291">
    <property type="component" value="Unassembled WGS sequence"/>
</dbReference>
<keyword evidence="4 7" id="KW-0863">Zinc-finger</keyword>
<name>A0A6G1JI68_9PLEO</name>
<dbReference type="GO" id="GO:0016740">
    <property type="term" value="F:transferase activity"/>
    <property type="evidence" value="ECO:0007669"/>
    <property type="project" value="UniProtKB-KW"/>
</dbReference>
<dbReference type="GO" id="GO:0008270">
    <property type="term" value="F:zinc ion binding"/>
    <property type="evidence" value="ECO:0007669"/>
    <property type="project" value="UniProtKB-KW"/>
</dbReference>
<feature type="region of interest" description="Disordered" evidence="8">
    <location>
        <begin position="431"/>
        <end position="450"/>
    </location>
</feature>
<evidence type="ECO:0000313" key="12">
    <source>
        <dbReference type="Proteomes" id="UP000799291"/>
    </source>
</evidence>
<evidence type="ECO:0000256" key="3">
    <source>
        <dbReference type="ARBA" id="ARBA00022737"/>
    </source>
</evidence>